<gene>
    <name evidence="1" type="ORF">MNBD_GAMMA15-501</name>
</gene>
<organism evidence="1">
    <name type="scientific">hydrothermal vent metagenome</name>
    <dbReference type="NCBI Taxonomy" id="652676"/>
    <lineage>
        <taxon>unclassified sequences</taxon>
        <taxon>metagenomes</taxon>
        <taxon>ecological metagenomes</taxon>
    </lineage>
</organism>
<dbReference type="Pfam" id="PF20112">
    <property type="entry name" value="DUF6502"/>
    <property type="match status" value="1"/>
</dbReference>
<dbReference type="AlphaFoldDB" id="A0A3B0YM87"/>
<accession>A0A3B0YM87</accession>
<evidence type="ECO:0000313" key="1">
    <source>
        <dbReference type="EMBL" id="VAW75379.1"/>
    </source>
</evidence>
<reference evidence="1" key="1">
    <citation type="submission" date="2018-06" db="EMBL/GenBank/DDBJ databases">
        <authorList>
            <person name="Zhirakovskaya E."/>
        </authorList>
    </citation>
    <scope>NUCLEOTIDE SEQUENCE</scope>
</reference>
<protein>
    <submittedName>
        <fullName evidence="1">Uncharacterized protein</fullName>
    </submittedName>
</protein>
<sequence>MTENLQQILSRAILTLLRPLVRILIRNGIAYGSFAELAKKTYVDVAFEDFAPEGKKQSITRVSALTGLTRKETRRLHELDDTDADSNEQRYNRAVRVISGWVNDKRFQDGDGEPALLSIEGGDNPFAELVKEYSGDMTTQSMLTILTTAGSVEKQDDRVRLVRKAYLPGNDPTEKLTILGNDSAELIATIDHNLTAAKDQLHFQRKVSSYHVHPDAVDSFKAMAINKSQLLLEEFDNWLTEHEIKDDSDSGNYVSVGIYYYEPKLERNKP</sequence>
<proteinExistence type="predicted"/>
<dbReference type="InterPro" id="IPR045445">
    <property type="entry name" value="DUF6502"/>
</dbReference>
<name>A0A3B0YM87_9ZZZZ</name>
<dbReference type="EMBL" id="UOFN01000047">
    <property type="protein sequence ID" value="VAW75379.1"/>
    <property type="molecule type" value="Genomic_DNA"/>
</dbReference>